<dbReference type="Proteomes" id="UP001340816">
    <property type="component" value="Chromosome"/>
</dbReference>
<evidence type="ECO:0000256" key="1">
    <source>
        <dbReference type="SAM" id="MobiDB-lite"/>
    </source>
</evidence>
<feature type="region of interest" description="Disordered" evidence="1">
    <location>
        <begin position="1"/>
        <end position="23"/>
    </location>
</feature>
<gene>
    <name evidence="2" type="ORF">OHB35_27160</name>
</gene>
<name>A0ABZ1HHE0_STRPH</name>
<reference evidence="2 3" key="1">
    <citation type="submission" date="2022-10" db="EMBL/GenBank/DDBJ databases">
        <title>The complete genomes of actinobacterial strains from the NBC collection.</title>
        <authorList>
            <person name="Joergensen T.S."/>
            <person name="Alvarez Arevalo M."/>
            <person name="Sterndorff E.B."/>
            <person name="Faurdal D."/>
            <person name="Vuksanovic O."/>
            <person name="Mourched A.-S."/>
            <person name="Charusanti P."/>
            <person name="Shaw S."/>
            <person name="Blin K."/>
            <person name="Weber T."/>
        </authorList>
    </citation>
    <scope>NUCLEOTIDE SEQUENCE [LARGE SCALE GENOMIC DNA]</scope>
    <source>
        <strain evidence="2 3">NBC 01752</strain>
    </source>
</reference>
<keyword evidence="3" id="KW-1185">Reference proteome</keyword>
<protein>
    <submittedName>
        <fullName evidence="2">Uncharacterized protein</fullName>
    </submittedName>
</protein>
<accession>A0ABZ1HHE0</accession>
<proteinExistence type="predicted"/>
<organism evidence="2 3">
    <name type="scientific">Streptomyces phaeochromogenes</name>
    <dbReference type="NCBI Taxonomy" id="1923"/>
    <lineage>
        <taxon>Bacteria</taxon>
        <taxon>Bacillati</taxon>
        <taxon>Actinomycetota</taxon>
        <taxon>Actinomycetes</taxon>
        <taxon>Kitasatosporales</taxon>
        <taxon>Streptomycetaceae</taxon>
        <taxon>Streptomyces</taxon>
        <taxon>Streptomyces phaeochromogenes group</taxon>
    </lineage>
</organism>
<evidence type="ECO:0000313" key="3">
    <source>
        <dbReference type="Proteomes" id="UP001340816"/>
    </source>
</evidence>
<sequence>MVDTAESNRSDTSAGNSSVAEPARRLAAHVTEDSRQFVELCAGALDPAGLHHVAAYHRGVFNYSVDVLDVLDSSGCLPEGMETRFCRDLYIRVGRQLNFLLDRMDRALRPVESGRLIRTVLRLGEASVFHYHVRPGEYLTGVSLGRENEEPGDRAMAGLATRFAAVLRQRGLNYGGFEEEPKPAEGDRPTRTAAPGPTGKEEALHTDRLGLLGPEADRIRELCVEALSSDDLHYAAYVDPRAGLISTDVLELAELAPYFRNITRPGRRERYQDIAGRLPFVVARMNHSLKAVLPGRLTRTVLDVDEGALYYVAMGNGPFLLGSTLHQDRVFHADLRMNMLANSVQEIIKERDWNSN</sequence>
<dbReference type="EMBL" id="CP109135">
    <property type="protein sequence ID" value="WSD16628.1"/>
    <property type="molecule type" value="Genomic_DNA"/>
</dbReference>
<feature type="compositionally biased region" description="Polar residues" evidence="1">
    <location>
        <begin position="1"/>
        <end position="19"/>
    </location>
</feature>
<feature type="region of interest" description="Disordered" evidence="1">
    <location>
        <begin position="176"/>
        <end position="203"/>
    </location>
</feature>
<evidence type="ECO:0000313" key="2">
    <source>
        <dbReference type="EMBL" id="WSD16628.1"/>
    </source>
</evidence>
<feature type="compositionally biased region" description="Basic and acidic residues" evidence="1">
    <location>
        <begin position="179"/>
        <end position="190"/>
    </location>
</feature>
<dbReference type="RefSeq" id="WP_326760170.1">
    <property type="nucleotide sequence ID" value="NZ_CP109135.1"/>
</dbReference>